<evidence type="ECO:0000256" key="1">
    <source>
        <dbReference type="PROSITE-ProRule" id="PRU00047"/>
    </source>
</evidence>
<dbReference type="SMART" id="SM00343">
    <property type="entry name" value="ZnF_C2HC"/>
    <property type="match status" value="5"/>
</dbReference>
<dbReference type="Proteomes" id="UP000240760">
    <property type="component" value="Unassembled WGS sequence"/>
</dbReference>
<gene>
    <name evidence="4" type="ORF">M440DRAFT_1372747</name>
</gene>
<accession>A0A2T4C9S6</accession>
<dbReference type="InterPro" id="IPR001878">
    <property type="entry name" value="Znf_CCHC"/>
</dbReference>
<name>A0A2T4C9S6_TRILO</name>
<reference evidence="4 5" key="1">
    <citation type="submission" date="2016-07" db="EMBL/GenBank/DDBJ databases">
        <title>Multiple horizontal gene transfer events from other fungi enriched the ability of initially mycotrophic Trichoderma (Ascomycota) to feed on dead plant biomass.</title>
        <authorList>
            <consortium name="DOE Joint Genome Institute"/>
            <person name="Aerts A."/>
            <person name="Atanasova L."/>
            <person name="Chenthamara K."/>
            <person name="Zhang J."/>
            <person name="Grujic M."/>
            <person name="Henrissat B."/>
            <person name="Kuo A."/>
            <person name="Salamov A."/>
            <person name="Lipzen A."/>
            <person name="Labutti K."/>
            <person name="Barry K."/>
            <person name="Miao Y."/>
            <person name="Rahimi M.J."/>
            <person name="Shen Q."/>
            <person name="Grigoriev I.V."/>
            <person name="Kubicek C.P."/>
            <person name="Druzhinina I.S."/>
        </authorList>
    </citation>
    <scope>NUCLEOTIDE SEQUENCE [LARGE SCALE GENOMIC DNA]</scope>
    <source>
        <strain evidence="4 5">ATCC 18648</strain>
    </source>
</reference>
<evidence type="ECO:0000313" key="5">
    <source>
        <dbReference type="Proteomes" id="UP000240760"/>
    </source>
</evidence>
<sequence>MAPRQPNPDDFISLLSSEDEAPLTRKRKYSEEDPVGGGGERASKGRAKRARASSASGPSLTGAKRIKAGKVDAIKSADIRESGFGAHGEEKKTGVFSPDTVFLPKAPPIYTINSISLQLPVFSPKREGTWLTRFTEWAQLLCSANRDSPGAGEITPAVIRTAYKQYIDIHSRLKSNKKRAARLVAQQFKDSSLLDLIRAFPPLHNEAAQLTAAVEEAFEESSEATSAGLDIRLDAPRPLALSPQIQFPSSAAAAPDVLTEQSDALYMIDVAPQLVQTTTVRERLLVSQPELLPASQPKHLRQTQQFSIEASMSLQFAVPSGAEALRQQRLYFPSAKDPSNMCLLCGGEGHVADNCTRSCRFCGGNGHWDHCCPSWALYCENCYRPGHLEATCWEVKERHWGVCAYCRSGDHHSSQNCMTLYRSFRPGPDTIKKVNSLPVSCAACGSQKHFHGDCPNFGVFGPRRDHRFHLDNMRQYLDPTSSAGPIVGTAACQKTPKAGGFRVSGRVLASSVDNVQYYSGSDDSDEGLHRHPLTRFHHVPIHHGRHHRLAYPAIEVARQGVVEAVREVAEVVPEAAKMIPLHKVVKLLKMSRFINRKMERVAKASKTAGAAAVNGRNEVAKLVKVDRDIKESQMYTASTLIKETSLAQVNRTVRQKGAKGDNDVVETVQMDAKEAMTGKLHKMVQLIRLIKQVKSAQVNKVIKMAQLSKTVKGNGAKDGDELAEEAHIVRLIRLGDLLQSRTPSTTRYQGLFRNQESNHRRLHQHYAAISRLASA</sequence>
<keyword evidence="5" id="KW-1185">Reference proteome</keyword>
<keyword evidence="1" id="KW-0863">Zinc-finger</keyword>
<feature type="region of interest" description="Disordered" evidence="2">
    <location>
        <begin position="1"/>
        <end position="63"/>
    </location>
</feature>
<proteinExistence type="predicted"/>
<evidence type="ECO:0000313" key="4">
    <source>
        <dbReference type="EMBL" id="PTB78284.1"/>
    </source>
</evidence>
<organism evidence="4 5">
    <name type="scientific">Trichoderma longibrachiatum ATCC 18648</name>
    <dbReference type="NCBI Taxonomy" id="983965"/>
    <lineage>
        <taxon>Eukaryota</taxon>
        <taxon>Fungi</taxon>
        <taxon>Dikarya</taxon>
        <taxon>Ascomycota</taxon>
        <taxon>Pezizomycotina</taxon>
        <taxon>Sordariomycetes</taxon>
        <taxon>Hypocreomycetidae</taxon>
        <taxon>Hypocreales</taxon>
        <taxon>Hypocreaceae</taxon>
        <taxon>Trichoderma</taxon>
    </lineage>
</organism>
<dbReference type="EMBL" id="KZ679129">
    <property type="protein sequence ID" value="PTB78284.1"/>
    <property type="molecule type" value="Genomic_DNA"/>
</dbReference>
<evidence type="ECO:0000259" key="3">
    <source>
        <dbReference type="PROSITE" id="PS50158"/>
    </source>
</evidence>
<dbReference type="Gene3D" id="4.10.60.10">
    <property type="entry name" value="Zinc finger, CCHC-type"/>
    <property type="match status" value="1"/>
</dbReference>
<feature type="domain" description="CCHC-type" evidence="3">
    <location>
        <begin position="342"/>
        <end position="357"/>
    </location>
</feature>
<dbReference type="AlphaFoldDB" id="A0A2T4C9S6"/>
<dbReference type="GO" id="GO:0008270">
    <property type="term" value="F:zinc ion binding"/>
    <property type="evidence" value="ECO:0007669"/>
    <property type="project" value="UniProtKB-KW"/>
</dbReference>
<dbReference type="PROSITE" id="PS50158">
    <property type="entry name" value="ZF_CCHC"/>
    <property type="match status" value="1"/>
</dbReference>
<evidence type="ECO:0000256" key="2">
    <source>
        <dbReference type="SAM" id="MobiDB-lite"/>
    </source>
</evidence>
<dbReference type="GO" id="GO:0003676">
    <property type="term" value="F:nucleic acid binding"/>
    <property type="evidence" value="ECO:0007669"/>
    <property type="project" value="InterPro"/>
</dbReference>
<protein>
    <recommendedName>
        <fullName evidence="3">CCHC-type domain-containing protein</fullName>
    </recommendedName>
</protein>
<keyword evidence="1" id="KW-0862">Zinc</keyword>
<keyword evidence="1" id="KW-0479">Metal-binding</keyword>
<dbReference type="OrthoDB" id="7608935at2759"/>
<dbReference type="STRING" id="983965.A0A2T4C9S6"/>